<protein>
    <submittedName>
        <fullName evidence="2">Metallophosphoesterase</fullName>
    </submittedName>
</protein>
<dbReference type="PANTHER" id="PTHR31302:SF0">
    <property type="entry name" value="TRANSMEMBRANE PROTEIN WITH METALLOPHOSPHOESTERASE DOMAIN"/>
    <property type="match status" value="1"/>
</dbReference>
<evidence type="ECO:0000259" key="1">
    <source>
        <dbReference type="Pfam" id="PF00149"/>
    </source>
</evidence>
<evidence type="ECO:0000313" key="3">
    <source>
        <dbReference type="Proteomes" id="UP000627092"/>
    </source>
</evidence>
<reference evidence="2" key="2">
    <citation type="journal article" date="2021" name="Microorganisms">
        <title>The Ever-Expanding Pseudomonas Genus: Description of 43 New Species and Partition of the Pseudomonas putida Group.</title>
        <authorList>
            <person name="Girard L."/>
            <person name="Lood C."/>
            <person name="Hofte M."/>
            <person name="Vandamme P."/>
            <person name="Rokni-Zadeh H."/>
            <person name="van Noort V."/>
            <person name="Lavigne R."/>
            <person name="De Mot R."/>
        </authorList>
    </citation>
    <scope>NUCLEOTIDE SEQUENCE</scope>
    <source>
        <strain evidence="2">OE 48.2</strain>
    </source>
</reference>
<dbReference type="KEGG" id="pze:HU754_024485"/>
<dbReference type="InterPro" id="IPR011990">
    <property type="entry name" value="TPR-like_helical_dom_sf"/>
</dbReference>
<dbReference type="Proteomes" id="UP000627092">
    <property type="component" value="Chromosome"/>
</dbReference>
<reference evidence="2" key="1">
    <citation type="journal article" date="2020" name="Microorganisms">
        <title>Reliable Identification of Environmental Pseudomonas Isolates Using the rpoD Gene.</title>
        <authorList>
            <consortium name="The Broad Institute Genome Sequencing Platform"/>
            <person name="Girard L."/>
            <person name="Lood C."/>
            <person name="Rokni-Zadeh H."/>
            <person name="van Noort V."/>
            <person name="Lavigne R."/>
            <person name="De Mot R."/>
        </authorList>
    </citation>
    <scope>NUCLEOTIDE SEQUENCE</scope>
    <source>
        <strain evidence="2">OE 48.2</strain>
    </source>
</reference>
<organism evidence="2 3">
    <name type="scientific">Pseudomonas zeae</name>
    <dbReference type="NCBI Taxonomy" id="2745510"/>
    <lineage>
        <taxon>Bacteria</taxon>
        <taxon>Pseudomonadati</taxon>
        <taxon>Pseudomonadota</taxon>
        <taxon>Gammaproteobacteria</taxon>
        <taxon>Pseudomonadales</taxon>
        <taxon>Pseudomonadaceae</taxon>
        <taxon>Pseudomonas</taxon>
    </lineage>
</organism>
<gene>
    <name evidence="2" type="ORF">HU754_024485</name>
</gene>
<dbReference type="EMBL" id="CP077090">
    <property type="protein sequence ID" value="QXI10926.1"/>
    <property type="molecule type" value="Genomic_DNA"/>
</dbReference>
<dbReference type="PANTHER" id="PTHR31302">
    <property type="entry name" value="TRANSMEMBRANE PROTEIN WITH METALLOPHOSPHOESTERASE DOMAIN-RELATED"/>
    <property type="match status" value="1"/>
</dbReference>
<dbReference type="AlphaFoldDB" id="A0A9E6TAL6"/>
<feature type="domain" description="Calcineurin-like phosphoesterase" evidence="1">
    <location>
        <begin position="7"/>
        <end position="262"/>
    </location>
</feature>
<evidence type="ECO:0000313" key="2">
    <source>
        <dbReference type="EMBL" id="QXI10926.1"/>
    </source>
</evidence>
<dbReference type="RefSeq" id="WP_186624489.1">
    <property type="nucleotide sequence ID" value="NZ_CP077090.1"/>
</dbReference>
<dbReference type="Pfam" id="PF00149">
    <property type="entry name" value="Metallophos"/>
    <property type="match status" value="1"/>
</dbReference>
<name>A0A9E6TAL6_9PSED</name>
<accession>A0A9E6TAL6</accession>
<dbReference type="InterPro" id="IPR004843">
    <property type="entry name" value="Calcineurin-like_PHP"/>
</dbReference>
<dbReference type="Gene3D" id="3.60.21.10">
    <property type="match status" value="1"/>
</dbReference>
<sequence>MKKISWLHLSDLHAGMDGQPRLWPSLKHSLFADLKNLHRTNGPWDFVVFSGDLTQKGSKEDYLNLSEVLKELWAIFQDLGFNPSLFCVPGNHDLVRPPQFQPEAMVLEEWWEKSGDFHSNFWKAESPYLKSTNNNFENYTNWISTLASVGIKNIGTTTGIIAGDCAGTITIDDIKIGLIGLNSAWLQLGNNKYTEKLHIDTNQALALTDNDLQSWCERNDFNLLVTHHPLDWLHKASQKLFHEHINPDGRFTCHLFGHMHEPNHKTVSIGGGAAKREIQAASLFGLEHIQSEGIQRIHGYSLNRISVDAGTATLSFWPRKDRLIAGGRRVVGADPFFEFDEITTTLTSSNSSSPTTTYAKPDLQVSKNISIEDFAEVSEGVLETYSMKIAPSPEHCDVRRLQSEQVVNALSTDRCCWLISEWGMGEDGFLWALQFKNNETMSRLFSIDMKSFRDLLSFQVSIQNETGYSIEELCGALETVTGAVLVLDDIPIDTNWAIAQTEELLKLVKIFLDFIPSLKIILRSRIVPNNALYTNIELKALDQGDTKSYILSHPNGGAKYCTYEAVDRIYRNTDGIPSVIDAILKNLYVTGLSGLSAISSDVAGKEVINTTGNEALRKTILAIGESPDPAIKRSYDLLKALTIFPQGEQLQRIKYFNNRVPFYPSSVFELMSRGLVHTVEIESLGTKSVDGENTIIVNRLARETVIDMMPPAQFKELNRKAAVLYFGEKVGQGGFKPPRSLRFDQPGRSNPEVSNAAVIIQRLAVDAASSADEKKINSLVSLISFHAKSLKTGSYFKASVDFFQDLLPIISECISDRQHAYLTNLYVSSLRMLDGDENTAQARDLILQIPAGALSKADQVTCELNLALCHHSLKSSEEAIKSAERVIKLDPRSNLSIQARWIILQNNEDDPALETKLNELEKTAIKRKTHVVIASIALDRAANTDDPIQQRAMYEKIITEANNNGDTYNSIRAIVALGEIRGITHSQLDKRRLISAYHYLYKGGFLHLFNMCHKALWSIFEKERDLTNLLQLFKYSSLVWRLRGKEKQERDAVKRLKSFTSGKSTEVSASSQTMAYYIFRSNSPD</sequence>
<dbReference type="GO" id="GO:0016787">
    <property type="term" value="F:hydrolase activity"/>
    <property type="evidence" value="ECO:0007669"/>
    <property type="project" value="InterPro"/>
</dbReference>
<dbReference type="InterPro" id="IPR029052">
    <property type="entry name" value="Metallo-depent_PP-like"/>
</dbReference>
<proteinExistence type="predicted"/>
<dbReference type="InterPro" id="IPR051158">
    <property type="entry name" value="Metallophosphoesterase_sf"/>
</dbReference>
<dbReference type="Gene3D" id="1.25.40.10">
    <property type="entry name" value="Tetratricopeptide repeat domain"/>
    <property type="match status" value="1"/>
</dbReference>
<dbReference type="SUPFAM" id="SSF56300">
    <property type="entry name" value="Metallo-dependent phosphatases"/>
    <property type="match status" value="1"/>
</dbReference>